<evidence type="ECO:0000313" key="3">
    <source>
        <dbReference type="Proteomes" id="UP000247409"/>
    </source>
</evidence>
<dbReference type="SUPFAM" id="SSF52980">
    <property type="entry name" value="Restriction endonuclease-like"/>
    <property type="match status" value="1"/>
</dbReference>
<proteinExistence type="predicted"/>
<reference evidence="2 3" key="1">
    <citation type="journal article" date="2018" name="Mol. Biol. Evol.">
        <title>Analysis of the draft genome of the red seaweed Gracilariopsis chorda provides insights into genome size evolution in Rhodophyta.</title>
        <authorList>
            <person name="Lee J."/>
            <person name="Yang E.C."/>
            <person name="Graf L."/>
            <person name="Yang J.H."/>
            <person name="Qiu H."/>
            <person name="Zel Zion U."/>
            <person name="Chan C.X."/>
            <person name="Stephens T.G."/>
            <person name="Weber A.P.M."/>
            <person name="Boo G.H."/>
            <person name="Boo S.M."/>
            <person name="Kim K.M."/>
            <person name="Shin Y."/>
            <person name="Jung M."/>
            <person name="Lee S.J."/>
            <person name="Yim H.S."/>
            <person name="Lee J.H."/>
            <person name="Bhattacharya D."/>
            <person name="Yoon H.S."/>
        </authorList>
    </citation>
    <scope>NUCLEOTIDE SEQUENCE [LARGE SCALE GENOMIC DNA]</scope>
    <source>
        <strain evidence="2 3">SKKU-2015</strain>
        <tissue evidence="2">Whole body</tissue>
    </source>
</reference>
<evidence type="ECO:0000259" key="1">
    <source>
        <dbReference type="Pfam" id="PF05685"/>
    </source>
</evidence>
<dbReference type="Proteomes" id="UP000247409">
    <property type="component" value="Unassembled WGS sequence"/>
</dbReference>
<dbReference type="GO" id="GO:0006281">
    <property type="term" value="P:DNA repair"/>
    <property type="evidence" value="ECO:0007669"/>
    <property type="project" value="UniProtKB-ARBA"/>
</dbReference>
<protein>
    <recommendedName>
        <fullName evidence="1">Putative restriction endonuclease domain-containing protein</fullName>
    </recommendedName>
</protein>
<accession>A0A2V3ISP6</accession>
<dbReference type="AlphaFoldDB" id="A0A2V3ISP6"/>
<dbReference type="EMBL" id="NBIV01000069">
    <property type="protein sequence ID" value="PXF45143.1"/>
    <property type="molecule type" value="Genomic_DNA"/>
</dbReference>
<organism evidence="2 3">
    <name type="scientific">Gracilariopsis chorda</name>
    <dbReference type="NCBI Taxonomy" id="448386"/>
    <lineage>
        <taxon>Eukaryota</taxon>
        <taxon>Rhodophyta</taxon>
        <taxon>Florideophyceae</taxon>
        <taxon>Rhodymeniophycidae</taxon>
        <taxon>Gracilariales</taxon>
        <taxon>Gracilariaceae</taxon>
        <taxon>Gracilariopsis</taxon>
    </lineage>
</organism>
<dbReference type="Pfam" id="PF05685">
    <property type="entry name" value="Uma2"/>
    <property type="match status" value="1"/>
</dbReference>
<dbReference type="InterPro" id="IPR011335">
    <property type="entry name" value="Restrct_endonuc-II-like"/>
</dbReference>
<keyword evidence="3" id="KW-1185">Reference proteome</keyword>
<dbReference type="InterPro" id="IPR008538">
    <property type="entry name" value="Uma2"/>
</dbReference>
<dbReference type="InterPro" id="IPR012296">
    <property type="entry name" value="Nuclease_put_TT1808"/>
</dbReference>
<name>A0A2V3ISP6_9FLOR</name>
<gene>
    <name evidence="2" type="ORF">BWQ96_05117</name>
</gene>
<dbReference type="PANTHER" id="PTHR35400">
    <property type="entry name" value="SLR1083 PROTEIN"/>
    <property type="match status" value="1"/>
</dbReference>
<feature type="domain" description="Putative restriction endonuclease" evidence="1">
    <location>
        <begin position="102"/>
        <end position="248"/>
    </location>
</feature>
<comment type="caution">
    <text evidence="2">The sequence shown here is derived from an EMBL/GenBank/DDBJ whole genome shotgun (WGS) entry which is preliminary data.</text>
</comment>
<dbReference type="Gene3D" id="3.90.1570.10">
    <property type="entry name" value="tt1808, chain A"/>
    <property type="match status" value="1"/>
</dbReference>
<dbReference type="PANTHER" id="PTHR35400:SF1">
    <property type="entry name" value="SLR1083 PROTEIN"/>
    <property type="match status" value="1"/>
</dbReference>
<evidence type="ECO:0000313" key="2">
    <source>
        <dbReference type="EMBL" id="PXF45143.1"/>
    </source>
</evidence>
<sequence length="274" mass="30284">MIRSALLTGAPCCFRFKSSSTSYTSGLRPGPNNGQAAIAILRNVLREEQSSVNHEGMEKTPSPVASSCAQGRVLPKGRSPVMITLKDFHLEPVKYAGLTVDAYHELIETGFLDHARGELIDGFFIPMRPQSPRHSKVVKNLIRLLASNFLDVAEIGPATPISLSDGKSEPEPDITLSKQGVYDHPGPRDIFVVVEVSNSSLDFDSTTKLTKYATSGIPEYWRIDVNKRTVRILRNPQGNRFMYDEVFFEGRITLAAFPKKEIEFGDIFLGLPAS</sequence>
<dbReference type="CDD" id="cd06260">
    <property type="entry name" value="DUF820-like"/>
    <property type="match status" value="1"/>
</dbReference>